<dbReference type="AlphaFoldDB" id="A0A2K2FIL8"/>
<protein>
    <recommendedName>
        <fullName evidence="4">Phage holin family protein</fullName>
    </recommendedName>
</protein>
<dbReference type="EMBL" id="NIOJ01000026">
    <property type="protein sequence ID" value="PNT98626.1"/>
    <property type="molecule type" value="Genomic_DNA"/>
</dbReference>
<evidence type="ECO:0008006" key="4">
    <source>
        <dbReference type="Google" id="ProtNLM"/>
    </source>
</evidence>
<keyword evidence="1" id="KW-0812">Transmembrane</keyword>
<keyword evidence="1" id="KW-1133">Transmembrane helix</keyword>
<feature type="transmembrane region" description="Helical" evidence="1">
    <location>
        <begin position="99"/>
        <end position="117"/>
    </location>
</feature>
<proteinExistence type="predicted"/>
<accession>A0A2K2FIL8</accession>
<dbReference type="Pfam" id="PF04020">
    <property type="entry name" value="Phage_holin_4_2"/>
    <property type="match status" value="1"/>
</dbReference>
<sequence length="122" mass="12692">MADQYTEGKSTGFGIAHFIIRLIVSAVVLGITAALTPGFSISGIWSLLLGALVLAALDYAALRLLGVNASPFSRGILGFIMAAVIIYVTQFFVAGFNVTIWGAIIGALVYGIVDAIIPGKSM</sequence>
<dbReference type="PANTHER" id="PTHR37309">
    <property type="entry name" value="SLR0284 PROTEIN"/>
    <property type="match status" value="1"/>
</dbReference>
<evidence type="ECO:0000313" key="3">
    <source>
        <dbReference type="Proteomes" id="UP000236151"/>
    </source>
</evidence>
<feature type="transmembrane region" description="Helical" evidence="1">
    <location>
        <begin position="74"/>
        <end position="93"/>
    </location>
</feature>
<reference evidence="2 3" key="1">
    <citation type="submission" date="2017-06" db="EMBL/GenBank/DDBJ databases">
        <title>Investigating the central metabolism of Clostridium thermosuccinogenes.</title>
        <authorList>
            <person name="Koendjbiharie J.G."/>
            <person name="van Kranenburg R."/>
        </authorList>
    </citation>
    <scope>NUCLEOTIDE SEQUENCE [LARGE SCALE GENOMIC DNA]</scope>
    <source>
        <strain evidence="2 3">DSM 5806</strain>
    </source>
</reference>
<evidence type="ECO:0000313" key="2">
    <source>
        <dbReference type="EMBL" id="PNT98626.1"/>
    </source>
</evidence>
<dbReference type="KEGG" id="cthd:CDO33_01460"/>
<gene>
    <name evidence="2" type="ORF">CDQ84_10850</name>
</gene>
<organism evidence="2 3">
    <name type="scientific">Clostridium thermosuccinogenes</name>
    <dbReference type="NCBI Taxonomy" id="84032"/>
    <lineage>
        <taxon>Bacteria</taxon>
        <taxon>Bacillati</taxon>
        <taxon>Bacillota</taxon>
        <taxon>Clostridia</taxon>
        <taxon>Eubacteriales</taxon>
        <taxon>Clostridiaceae</taxon>
        <taxon>Clostridium</taxon>
    </lineage>
</organism>
<feature type="transmembrane region" description="Helical" evidence="1">
    <location>
        <begin position="41"/>
        <end position="62"/>
    </location>
</feature>
<dbReference type="OrthoDB" id="1701386at2"/>
<comment type="caution">
    <text evidence="2">The sequence shown here is derived from an EMBL/GenBank/DDBJ whole genome shotgun (WGS) entry which is preliminary data.</text>
</comment>
<keyword evidence="1" id="KW-0472">Membrane</keyword>
<dbReference type="Proteomes" id="UP000236151">
    <property type="component" value="Unassembled WGS sequence"/>
</dbReference>
<evidence type="ECO:0000256" key="1">
    <source>
        <dbReference type="SAM" id="Phobius"/>
    </source>
</evidence>
<name>A0A2K2FIL8_9CLOT</name>
<dbReference type="RefSeq" id="WP_103081764.1">
    <property type="nucleotide sequence ID" value="NZ_CP021850.1"/>
</dbReference>
<dbReference type="InterPro" id="IPR007165">
    <property type="entry name" value="Phage_holin_4_2"/>
</dbReference>
<keyword evidence="3" id="KW-1185">Reference proteome</keyword>
<feature type="transmembrane region" description="Helical" evidence="1">
    <location>
        <begin position="12"/>
        <end position="35"/>
    </location>
</feature>
<dbReference type="PANTHER" id="PTHR37309:SF1">
    <property type="entry name" value="SLR0284 PROTEIN"/>
    <property type="match status" value="1"/>
</dbReference>